<gene>
    <name evidence="3" type="ORF">N4G40_04540</name>
</gene>
<keyword evidence="1" id="KW-1133">Transmembrane helix</keyword>
<dbReference type="InterPro" id="IPR038072">
    <property type="entry name" value="GspK_central_sf"/>
</dbReference>
<dbReference type="SUPFAM" id="SSF158544">
    <property type="entry name" value="GspK insert domain-like"/>
    <property type="match status" value="1"/>
</dbReference>
<dbReference type="PANTHER" id="PTHR38831">
    <property type="entry name" value="TYPE II SECRETION SYSTEM PROTEIN K"/>
    <property type="match status" value="1"/>
</dbReference>
<dbReference type="EMBL" id="JAOBTT010000001">
    <property type="protein sequence ID" value="MDZ7277551.1"/>
    <property type="molecule type" value="Genomic_DNA"/>
</dbReference>
<dbReference type="Proteomes" id="UP001288620">
    <property type="component" value="Unassembled WGS sequence"/>
</dbReference>
<accession>A0ABU5LCU4</accession>
<dbReference type="InterPro" id="IPR005628">
    <property type="entry name" value="GspK"/>
</dbReference>
<evidence type="ECO:0000313" key="3">
    <source>
        <dbReference type="EMBL" id="MDZ7277551.1"/>
    </source>
</evidence>
<keyword evidence="1" id="KW-0472">Membrane</keyword>
<evidence type="ECO:0000259" key="2">
    <source>
        <dbReference type="Pfam" id="PF03934"/>
    </source>
</evidence>
<proteinExistence type="predicted"/>
<reference evidence="4" key="1">
    <citation type="submission" date="2023-07" db="EMBL/GenBank/DDBJ databases">
        <title>Structural and functional analysis of rice phyllospheric bacteria for their antimicrobial properties and defense elicitation against blast disease.</title>
        <authorList>
            <person name="Sahu K.P."/>
            <person name="Asharani P."/>
            <person name="Kumar M."/>
            <person name="Reddy B."/>
            <person name="Kumar A."/>
        </authorList>
    </citation>
    <scope>NUCLEOTIDE SEQUENCE [LARGE SCALE GENOMIC DNA]</scope>
    <source>
        <strain evidence="4">OsEp_Plm_30P10</strain>
    </source>
</reference>
<sequence length="295" mass="32886">MNPQRGMALITVMGILTLMAAVTLTMLRDSAAARQLIHGQRFKHQAKWTLAGAEQLILNQSPRPLPGNVQQLRLEDHEVSYRWHDRNTCFNLNALVVPAAGKSGTPPSLTAAQRVFAALLEIYGVNPAQSLSLTHIISAHLLAQSGSHPLPVLDTPLQLRHSGLIPATLWPLLAPQLCVLPDTTLSINLDALVRANMPLFRALLLGLLDAAETDRVIAQRPAQGWRSQETFMQALPRPLPELASHLQSVTRFDTTEWELELWMHSGSDFAVQRTRLVQREQHFHIRYRLYGLTGE</sequence>
<dbReference type="PANTHER" id="PTHR38831:SF1">
    <property type="entry name" value="TYPE II SECRETION SYSTEM PROTEIN K-RELATED"/>
    <property type="match status" value="1"/>
</dbReference>
<evidence type="ECO:0000256" key="1">
    <source>
        <dbReference type="SAM" id="Phobius"/>
    </source>
</evidence>
<feature type="domain" description="T2SS protein K second SAM-like" evidence="2">
    <location>
        <begin position="198"/>
        <end position="236"/>
    </location>
</feature>
<name>A0ABU5LCU4_9GAMM</name>
<keyword evidence="4" id="KW-1185">Reference proteome</keyword>
<comment type="caution">
    <text evidence="3">The sequence shown here is derived from an EMBL/GenBank/DDBJ whole genome shotgun (WGS) entry which is preliminary data.</text>
</comment>
<protein>
    <submittedName>
        <fullName evidence="3">Type II secretion system protein GspK</fullName>
    </submittedName>
</protein>
<dbReference type="InterPro" id="IPR049179">
    <property type="entry name" value="T2SSK_SAM-like_2nd"/>
</dbReference>
<organism evidence="3 4">
    <name type="scientific">Pantoea eucrina</name>
    <dbReference type="NCBI Taxonomy" id="472693"/>
    <lineage>
        <taxon>Bacteria</taxon>
        <taxon>Pseudomonadati</taxon>
        <taxon>Pseudomonadota</taxon>
        <taxon>Gammaproteobacteria</taxon>
        <taxon>Enterobacterales</taxon>
        <taxon>Erwiniaceae</taxon>
        <taxon>Pantoea</taxon>
    </lineage>
</organism>
<evidence type="ECO:0000313" key="4">
    <source>
        <dbReference type="Proteomes" id="UP001288620"/>
    </source>
</evidence>
<keyword evidence="1" id="KW-0812">Transmembrane</keyword>
<dbReference type="Gene3D" id="1.10.40.60">
    <property type="entry name" value="EpsJ-like"/>
    <property type="match status" value="1"/>
</dbReference>
<dbReference type="Pfam" id="PF03934">
    <property type="entry name" value="T2SSK"/>
    <property type="match status" value="1"/>
</dbReference>
<dbReference type="RefSeq" id="WP_322541647.1">
    <property type="nucleotide sequence ID" value="NZ_JAOBTT010000001.1"/>
</dbReference>
<feature type="transmembrane region" description="Helical" evidence="1">
    <location>
        <begin position="6"/>
        <end position="27"/>
    </location>
</feature>